<dbReference type="AlphaFoldDB" id="A0A2N1M177"/>
<name>A0A2N1M177_9GLOM</name>
<evidence type="ECO:0000313" key="2">
    <source>
        <dbReference type="EMBL" id="PKK55382.1"/>
    </source>
</evidence>
<feature type="region of interest" description="Disordered" evidence="1">
    <location>
        <begin position="108"/>
        <end position="137"/>
    </location>
</feature>
<evidence type="ECO:0000313" key="3">
    <source>
        <dbReference type="Proteomes" id="UP000233469"/>
    </source>
</evidence>
<organism evidence="2 3">
    <name type="scientific">Rhizophagus irregularis</name>
    <dbReference type="NCBI Taxonomy" id="588596"/>
    <lineage>
        <taxon>Eukaryota</taxon>
        <taxon>Fungi</taxon>
        <taxon>Fungi incertae sedis</taxon>
        <taxon>Mucoromycota</taxon>
        <taxon>Glomeromycotina</taxon>
        <taxon>Glomeromycetes</taxon>
        <taxon>Glomerales</taxon>
        <taxon>Glomeraceae</taxon>
        <taxon>Rhizophagus</taxon>
    </lineage>
</organism>
<proteinExistence type="predicted"/>
<reference evidence="2 3" key="2">
    <citation type="submission" date="2017-10" db="EMBL/GenBank/DDBJ databases">
        <title>Extensive intraspecific genome diversity in a model arbuscular mycorrhizal fungus.</title>
        <authorList>
            <person name="Chen E.C.H."/>
            <person name="Morin E."/>
            <person name="Baudet D."/>
            <person name="Noel J."/>
            <person name="Ndikumana S."/>
            <person name="Charron P."/>
            <person name="St-Onge C."/>
            <person name="Giorgi J."/>
            <person name="Grigoriev I.V."/>
            <person name="Roux C."/>
            <person name="Martin F.M."/>
            <person name="Corradi N."/>
        </authorList>
    </citation>
    <scope>NUCLEOTIDE SEQUENCE [LARGE SCALE GENOMIC DNA]</scope>
    <source>
        <strain evidence="2 3">C2</strain>
    </source>
</reference>
<feature type="compositionally biased region" description="Polar residues" evidence="1">
    <location>
        <begin position="116"/>
        <end position="137"/>
    </location>
</feature>
<sequence length="137" mass="15528">MSFNIRKKFSKKFLKNIEKNYRPVTNEEDIYFTYSSTNKLSNMSSNYPESTNNTINNNSVHAPMEDIVTTSPTQALSQSEIEVTSHDSLMNTEKDVHTQAPITNNLTFMDEDLKETSTNKGKSPETQTATQTNPPKI</sequence>
<comment type="caution">
    <text evidence="2">The sequence shown here is derived from an EMBL/GenBank/DDBJ whole genome shotgun (WGS) entry which is preliminary data.</text>
</comment>
<accession>A0A2N1M177</accession>
<protein>
    <submittedName>
        <fullName evidence="2">Uncharacterized protein</fullName>
    </submittedName>
</protein>
<reference evidence="2 3" key="1">
    <citation type="submission" date="2016-04" db="EMBL/GenBank/DDBJ databases">
        <title>Genome analyses suggest a sexual origin of heterokaryosis in a supposedly ancient asexual fungus.</title>
        <authorList>
            <person name="Ropars J."/>
            <person name="Sedzielewska K."/>
            <person name="Noel J."/>
            <person name="Charron P."/>
            <person name="Farinelli L."/>
            <person name="Marton T."/>
            <person name="Kruger M."/>
            <person name="Pelin A."/>
            <person name="Brachmann A."/>
            <person name="Corradi N."/>
        </authorList>
    </citation>
    <scope>NUCLEOTIDE SEQUENCE [LARGE SCALE GENOMIC DNA]</scope>
    <source>
        <strain evidence="2 3">C2</strain>
    </source>
</reference>
<evidence type="ECO:0000256" key="1">
    <source>
        <dbReference type="SAM" id="MobiDB-lite"/>
    </source>
</evidence>
<dbReference type="EMBL" id="LLXL01007757">
    <property type="protein sequence ID" value="PKK55382.1"/>
    <property type="molecule type" value="Genomic_DNA"/>
</dbReference>
<dbReference type="Proteomes" id="UP000233469">
    <property type="component" value="Unassembled WGS sequence"/>
</dbReference>
<gene>
    <name evidence="2" type="ORF">RhiirC2_802557</name>
</gene>